<reference evidence="1" key="1">
    <citation type="submission" date="2018-05" db="EMBL/GenBank/DDBJ databases">
        <authorList>
            <person name="Lanie J.A."/>
            <person name="Ng W.-L."/>
            <person name="Kazmierczak K.M."/>
            <person name="Andrzejewski T.M."/>
            <person name="Davidsen T.M."/>
            <person name="Wayne K.J."/>
            <person name="Tettelin H."/>
            <person name="Glass J.I."/>
            <person name="Rusch D."/>
            <person name="Podicherti R."/>
            <person name="Tsui H.-C.T."/>
            <person name="Winkler M.E."/>
        </authorList>
    </citation>
    <scope>NUCLEOTIDE SEQUENCE</scope>
</reference>
<sequence length="130" mass="14066">MADICQNTFNFDIRPAVGGQDFLVAFSNQKAVEWFDRWPDWHVPAIIIYGVAGCGKSHLANLFKIKSGALLITPSLLEEVGVSKILENETSCIVDDAESGIDEEILLHLYNGLASAGGHLLMTAVKPPGL</sequence>
<dbReference type="Gene3D" id="3.40.50.300">
    <property type="entry name" value="P-loop containing nucleotide triphosphate hydrolases"/>
    <property type="match status" value="1"/>
</dbReference>
<protein>
    <recommendedName>
        <fullName evidence="2">Chromosomal replication initiator protein DnaA domain-containing protein</fullName>
    </recommendedName>
</protein>
<name>A0A382N5X6_9ZZZZ</name>
<organism evidence="1">
    <name type="scientific">marine metagenome</name>
    <dbReference type="NCBI Taxonomy" id="408172"/>
    <lineage>
        <taxon>unclassified sequences</taxon>
        <taxon>metagenomes</taxon>
        <taxon>ecological metagenomes</taxon>
    </lineage>
</organism>
<dbReference type="InterPro" id="IPR027417">
    <property type="entry name" value="P-loop_NTPase"/>
</dbReference>
<feature type="non-terminal residue" evidence="1">
    <location>
        <position position="130"/>
    </location>
</feature>
<evidence type="ECO:0000313" key="1">
    <source>
        <dbReference type="EMBL" id="SVC55968.1"/>
    </source>
</evidence>
<dbReference type="SUPFAM" id="SSF52540">
    <property type="entry name" value="P-loop containing nucleoside triphosphate hydrolases"/>
    <property type="match status" value="1"/>
</dbReference>
<dbReference type="AlphaFoldDB" id="A0A382N5X6"/>
<accession>A0A382N5X6</accession>
<gene>
    <name evidence="1" type="ORF">METZ01_LOCUS308822</name>
</gene>
<proteinExistence type="predicted"/>
<dbReference type="EMBL" id="UINC01097887">
    <property type="protein sequence ID" value="SVC55968.1"/>
    <property type="molecule type" value="Genomic_DNA"/>
</dbReference>
<evidence type="ECO:0008006" key="2">
    <source>
        <dbReference type="Google" id="ProtNLM"/>
    </source>
</evidence>